<gene>
    <name evidence="3" type="ORF">MJ956_17230</name>
</gene>
<keyword evidence="4" id="KW-1185">Reference proteome</keyword>
<dbReference type="AlphaFoldDB" id="A0A9X2KGZ7"/>
<organism evidence="3 4">
    <name type="scientific">Aurantimonas marianensis</name>
    <dbReference type="NCBI Taxonomy" id="2920428"/>
    <lineage>
        <taxon>Bacteria</taxon>
        <taxon>Pseudomonadati</taxon>
        <taxon>Pseudomonadota</taxon>
        <taxon>Alphaproteobacteria</taxon>
        <taxon>Hyphomicrobiales</taxon>
        <taxon>Aurantimonadaceae</taxon>
        <taxon>Aurantimonas</taxon>
    </lineage>
</organism>
<feature type="compositionally biased region" description="Basic and acidic residues" evidence="1">
    <location>
        <begin position="131"/>
        <end position="141"/>
    </location>
</feature>
<dbReference type="Proteomes" id="UP001155220">
    <property type="component" value="Unassembled WGS sequence"/>
</dbReference>
<evidence type="ECO:0000313" key="4">
    <source>
        <dbReference type="Proteomes" id="UP001155220"/>
    </source>
</evidence>
<dbReference type="CDD" id="cd06257">
    <property type="entry name" value="DnaJ"/>
    <property type="match status" value="1"/>
</dbReference>
<reference evidence="3" key="1">
    <citation type="submission" date="2022-03" db="EMBL/GenBank/DDBJ databases">
        <title>Aurantimonas Liuensis sp. Nov., isolated from the hadal seawater of the Mariana Trench.</title>
        <authorList>
            <person name="Liu R."/>
        </authorList>
    </citation>
    <scope>NUCLEOTIDE SEQUENCE</scope>
    <source>
        <strain evidence="3">LRZ36</strain>
    </source>
</reference>
<accession>A0A9X2KGZ7</accession>
<dbReference type="SMART" id="SM00271">
    <property type="entry name" value="DnaJ"/>
    <property type="match status" value="1"/>
</dbReference>
<evidence type="ECO:0000259" key="2">
    <source>
        <dbReference type="PROSITE" id="PS50076"/>
    </source>
</evidence>
<comment type="caution">
    <text evidence="3">The sequence shown here is derived from an EMBL/GenBank/DDBJ whole genome shotgun (WGS) entry which is preliminary data.</text>
</comment>
<evidence type="ECO:0000313" key="3">
    <source>
        <dbReference type="EMBL" id="MCP3056875.1"/>
    </source>
</evidence>
<evidence type="ECO:0000256" key="1">
    <source>
        <dbReference type="SAM" id="MobiDB-lite"/>
    </source>
</evidence>
<dbReference type="RefSeq" id="WP_253965673.1">
    <property type="nucleotide sequence ID" value="NZ_JALHBS010000109.1"/>
</dbReference>
<feature type="region of interest" description="Disordered" evidence="1">
    <location>
        <begin position="119"/>
        <end position="141"/>
    </location>
</feature>
<dbReference type="PRINTS" id="PR00625">
    <property type="entry name" value="JDOMAIN"/>
</dbReference>
<dbReference type="InterPro" id="IPR036869">
    <property type="entry name" value="J_dom_sf"/>
</dbReference>
<dbReference type="SUPFAM" id="SSF46565">
    <property type="entry name" value="Chaperone J-domain"/>
    <property type="match status" value="1"/>
</dbReference>
<dbReference type="InterPro" id="IPR001623">
    <property type="entry name" value="DnaJ_domain"/>
</dbReference>
<protein>
    <submittedName>
        <fullName evidence="3">J domain-containing protein</fullName>
    </submittedName>
</protein>
<name>A0A9X2KGZ7_9HYPH</name>
<dbReference type="PROSITE" id="PS50076">
    <property type="entry name" value="DNAJ_2"/>
    <property type="match status" value="1"/>
</dbReference>
<proteinExistence type="predicted"/>
<sequence length="206" mass="23214">MKLDSKYFDAIRVKGKRAAEKPRAPVCAWEGCDEAGIYKAPMGRDHEGQYLHFCVDHVRQYNKSYNYFSGLDDKDIQRHLKDSLTGGRPTWKMGHNGAAPGDAAKAATATRARRWNGRTRDPFNIFNGEDAPPRPEARRPKVRSLEAKALKTLDLSQQASGEAIRARYKNLVKQLHPDANGGDRGTEDRLREVIQAYKLLKQSGFC</sequence>
<dbReference type="Gene3D" id="1.10.287.110">
    <property type="entry name" value="DnaJ domain"/>
    <property type="match status" value="1"/>
</dbReference>
<dbReference type="Pfam" id="PF00226">
    <property type="entry name" value="DnaJ"/>
    <property type="match status" value="1"/>
</dbReference>
<dbReference type="EMBL" id="JALHBS010000109">
    <property type="protein sequence ID" value="MCP3056875.1"/>
    <property type="molecule type" value="Genomic_DNA"/>
</dbReference>
<feature type="domain" description="J" evidence="2">
    <location>
        <begin position="148"/>
        <end position="205"/>
    </location>
</feature>